<keyword evidence="1" id="KW-1133">Transmembrane helix</keyword>
<sequence length="60" mass="6656">MSAVAVLTKPINALLLGGAVYGSWAIYMSQNYYKNSSMRKIFVNSDKQYEAVKIGEKHAV</sequence>
<keyword evidence="1" id="KW-0812">Transmembrane</keyword>
<evidence type="ECO:0000313" key="2">
    <source>
        <dbReference type="EMBL" id="CAK7895416.1"/>
    </source>
</evidence>
<name>A0ABP0E6P1_9ASCO</name>
<protein>
    <recommendedName>
        <fullName evidence="4">ATP synthase subunit e, mitochondrial</fullName>
    </recommendedName>
</protein>
<evidence type="ECO:0008006" key="4">
    <source>
        <dbReference type="Google" id="ProtNLM"/>
    </source>
</evidence>
<proteinExistence type="predicted"/>
<gene>
    <name evidence="2" type="ORF">CAAN4_B00188</name>
</gene>
<evidence type="ECO:0000313" key="3">
    <source>
        <dbReference type="Proteomes" id="UP001497600"/>
    </source>
</evidence>
<organism evidence="2 3">
    <name type="scientific">[Candida] anglica</name>
    <dbReference type="NCBI Taxonomy" id="148631"/>
    <lineage>
        <taxon>Eukaryota</taxon>
        <taxon>Fungi</taxon>
        <taxon>Dikarya</taxon>
        <taxon>Ascomycota</taxon>
        <taxon>Saccharomycotina</taxon>
        <taxon>Pichiomycetes</taxon>
        <taxon>Debaryomycetaceae</taxon>
        <taxon>Kurtzmaniella</taxon>
    </lineage>
</organism>
<keyword evidence="1" id="KW-0472">Membrane</keyword>
<reference evidence="2 3" key="1">
    <citation type="submission" date="2024-01" db="EMBL/GenBank/DDBJ databases">
        <authorList>
            <consortium name="Genoscope - CEA"/>
            <person name="William W."/>
        </authorList>
    </citation>
    <scope>NUCLEOTIDE SEQUENCE [LARGE SCALE GENOMIC DNA]</scope>
    <source>
        <strain evidence="2 3">29B2s-10</strain>
    </source>
</reference>
<evidence type="ECO:0000256" key="1">
    <source>
        <dbReference type="SAM" id="Phobius"/>
    </source>
</evidence>
<dbReference type="Proteomes" id="UP001497600">
    <property type="component" value="Chromosome B"/>
</dbReference>
<keyword evidence="3" id="KW-1185">Reference proteome</keyword>
<feature type="transmembrane region" description="Helical" evidence="1">
    <location>
        <begin position="12"/>
        <end position="29"/>
    </location>
</feature>
<accession>A0ABP0E6P1</accession>
<dbReference type="EMBL" id="OZ004254">
    <property type="protein sequence ID" value="CAK7895416.1"/>
    <property type="molecule type" value="Genomic_DNA"/>
</dbReference>